<proteinExistence type="predicted"/>
<dbReference type="PANTHER" id="PTHR35318">
    <property type="entry name" value="BNAA10G08410D PROTEIN"/>
    <property type="match status" value="1"/>
</dbReference>
<keyword evidence="3" id="KW-1185">Reference proteome</keyword>
<dbReference type="AlphaFoldDB" id="A0A445KEN2"/>
<name>A0A445KEN2_GLYSO</name>
<protein>
    <submittedName>
        <fullName evidence="2">Uncharacterized protein</fullName>
    </submittedName>
</protein>
<dbReference type="PANTHER" id="PTHR35318:SF2">
    <property type="entry name" value="OS08G0138900 PROTEIN"/>
    <property type="match status" value="1"/>
</dbReference>
<evidence type="ECO:0000313" key="2">
    <source>
        <dbReference type="EMBL" id="RZC09297.1"/>
    </source>
</evidence>
<organism evidence="2 3">
    <name type="scientific">Glycine soja</name>
    <name type="common">Wild soybean</name>
    <dbReference type="NCBI Taxonomy" id="3848"/>
    <lineage>
        <taxon>Eukaryota</taxon>
        <taxon>Viridiplantae</taxon>
        <taxon>Streptophyta</taxon>
        <taxon>Embryophyta</taxon>
        <taxon>Tracheophyta</taxon>
        <taxon>Spermatophyta</taxon>
        <taxon>Magnoliopsida</taxon>
        <taxon>eudicotyledons</taxon>
        <taxon>Gunneridae</taxon>
        <taxon>Pentapetalae</taxon>
        <taxon>rosids</taxon>
        <taxon>fabids</taxon>
        <taxon>Fabales</taxon>
        <taxon>Fabaceae</taxon>
        <taxon>Papilionoideae</taxon>
        <taxon>50 kb inversion clade</taxon>
        <taxon>NPAAA clade</taxon>
        <taxon>indigoferoid/millettioid clade</taxon>
        <taxon>Phaseoleae</taxon>
        <taxon>Glycine</taxon>
        <taxon>Glycine subgen. Soja</taxon>
    </lineage>
</organism>
<feature type="compositionally biased region" description="Basic and acidic residues" evidence="1">
    <location>
        <begin position="72"/>
        <end position="82"/>
    </location>
</feature>
<gene>
    <name evidence="2" type="ORF">D0Y65_015865</name>
</gene>
<accession>A0A445KEN2</accession>
<evidence type="ECO:0000256" key="1">
    <source>
        <dbReference type="SAM" id="MobiDB-lite"/>
    </source>
</evidence>
<comment type="caution">
    <text evidence="2">The sequence shown here is derived from an EMBL/GenBank/DDBJ whole genome shotgun (WGS) entry which is preliminary data.</text>
</comment>
<dbReference type="Gramene" id="XM_028382072.1">
    <property type="protein sequence ID" value="XP_028237873.1"/>
    <property type="gene ID" value="LOC114417011"/>
</dbReference>
<dbReference type="EMBL" id="QZWG01000006">
    <property type="protein sequence ID" value="RZC09297.1"/>
    <property type="molecule type" value="Genomic_DNA"/>
</dbReference>
<dbReference type="Proteomes" id="UP000289340">
    <property type="component" value="Chromosome 6"/>
</dbReference>
<reference evidence="2 3" key="1">
    <citation type="submission" date="2018-09" db="EMBL/GenBank/DDBJ databases">
        <title>A high-quality reference genome of wild soybean provides a powerful tool to mine soybean genomes.</title>
        <authorList>
            <person name="Xie M."/>
            <person name="Chung C.Y.L."/>
            <person name="Li M.-W."/>
            <person name="Wong F.-L."/>
            <person name="Chan T.-F."/>
            <person name="Lam H.-M."/>
        </authorList>
    </citation>
    <scope>NUCLEOTIDE SEQUENCE [LARGE SCALE GENOMIC DNA]</scope>
    <source>
        <strain evidence="3">cv. W05</strain>
        <tissue evidence="2">Hypocotyl of etiolated seedlings</tissue>
    </source>
</reference>
<feature type="region of interest" description="Disordered" evidence="1">
    <location>
        <begin position="44"/>
        <end position="104"/>
    </location>
</feature>
<evidence type="ECO:0000313" key="3">
    <source>
        <dbReference type="Proteomes" id="UP000289340"/>
    </source>
</evidence>
<sequence length="133" mass="14437">MRFFFEFVSCCGLPTQRSPEPVVPAKEEERSLVPATAVAVVPSRKKMRMGSAEWRPSLGSISEDVTPPAPALRDRESPRKGEVASAGRDAKKRSASGGGTAKVRHRSFSNAYYGSAPSMPTMIPTFSPTPFMF</sequence>